<feature type="transmembrane region" description="Helical" evidence="2">
    <location>
        <begin position="265"/>
        <end position="282"/>
    </location>
</feature>
<dbReference type="AlphaFoldDB" id="A0A3B0S0U5"/>
<organism evidence="3">
    <name type="scientific">hydrothermal vent metagenome</name>
    <dbReference type="NCBI Taxonomy" id="652676"/>
    <lineage>
        <taxon>unclassified sequences</taxon>
        <taxon>metagenomes</taxon>
        <taxon>ecological metagenomes</taxon>
    </lineage>
</organism>
<evidence type="ECO:0000256" key="1">
    <source>
        <dbReference type="SAM" id="MobiDB-lite"/>
    </source>
</evidence>
<keyword evidence="2" id="KW-1133">Transmembrane helix</keyword>
<dbReference type="EMBL" id="UOEI01000007">
    <property type="protein sequence ID" value="VAV89145.1"/>
    <property type="molecule type" value="Genomic_DNA"/>
</dbReference>
<keyword evidence="2" id="KW-0812">Transmembrane</keyword>
<keyword evidence="2" id="KW-0472">Membrane</keyword>
<name>A0A3B0S0U5_9ZZZZ</name>
<feature type="region of interest" description="Disordered" evidence="1">
    <location>
        <begin position="145"/>
        <end position="167"/>
    </location>
</feature>
<evidence type="ECO:0000313" key="3">
    <source>
        <dbReference type="EMBL" id="VAV89145.1"/>
    </source>
</evidence>
<accession>A0A3B0S0U5</accession>
<sequence>MQHTSAVKEQSEMPDAPPGHFVRHCFWKYPLIAGGLAILLIGIALVMGSPNSARDTIAGVSQSDPGGAILAFTQELDGTAASWENAESRGMGEPSQVFVLEPVSDYATLLGEGVEKAVNEYREADVAQRQAWAGAYEQALETITPQPTGGVDASGTTPSPDHTRVESLQGEFGPVPALVQADLVLAQRGYLEQYLVGRDPGHSLQLGTIWLYDHPAMLNTAIDNGLTDDQWGMVKERGFPVGPWYLIIPAIFHVKFPGGSVGTGFVLWNLFAALIFLFVVPLV</sequence>
<feature type="transmembrane region" description="Helical" evidence="2">
    <location>
        <begin position="26"/>
        <end position="47"/>
    </location>
</feature>
<feature type="non-terminal residue" evidence="3">
    <location>
        <position position="283"/>
    </location>
</feature>
<proteinExistence type="predicted"/>
<reference evidence="3" key="1">
    <citation type="submission" date="2018-06" db="EMBL/GenBank/DDBJ databases">
        <authorList>
            <person name="Zhirakovskaya E."/>
        </authorList>
    </citation>
    <scope>NUCLEOTIDE SEQUENCE</scope>
</reference>
<protein>
    <submittedName>
        <fullName evidence="3">Uncharacterized protein</fullName>
    </submittedName>
</protein>
<gene>
    <name evidence="3" type="ORF">MNBD_ACTINO01-1343</name>
</gene>
<evidence type="ECO:0000256" key="2">
    <source>
        <dbReference type="SAM" id="Phobius"/>
    </source>
</evidence>